<protein>
    <submittedName>
        <fullName evidence="1">Uncharacterized protein</fullName>
    </submittedName>
</protein>
<dbReference type="AlphaFoldDB" id="A0A1R4EHH6"/>
<evidence type="ECO:0000313" key="2">
    <source>
        <dbReference type="Proteomes" id="UP000188169"/>
    </source>
</evidence>
<evidence type="ECO:0000313" key="1">
    <source>
        <dbReference type="EMBL" id="SJM37977.1"/>
    </source>
</evidence>
<organism evidence="1 2">
    <name type="scientific">Psychrobacter pasteurii</name>
    <dbReference type="NCBI Taxonomy" id="1945520"/>
    <lineage>
        <taxon>Bacteria</taxon>
        <taxon>Pseudomonadati</taxon>
        <taxon>Pseudomonadota</taxon>
        <taxon>Gammaproteobacteria</taxon>
        <taxon>Moraxellales</taxon>
        <taxon>Moraxellaceae</taxon>
        <taxon>Psychrobacter</taxon>
    </lineage>
</organism>
<proteinExistence type="predicted"/>
<keyword evidence="2" id="KW-1185">Reference proteome</keyword>
<dbReference type="Proteomes" id="UP000188169">
    <property type="component" value="Unassembled WGS sequence"/>
</dbReference>
<sequence>MMVNSYRQLNLSQYAIFTLFNVLIGPATRDGPIIEQTVI</sequence>
<name>A0A1R4EHH6_9GAMM</name>
<gene>
    <name evidence="1" type="ORF">A1019T_01962</name>
</gene>
<reference evidence="2" key="1">
    <citation type="submission" date="2017-02" db="EMBL/GenBank/DDBJ databases">
        <authorList>
            <person name="Mornico D."/>
        </authorList>
    </citation>
    <scope>NUCLEOTIDE SEQUENCE [LARGE SCALE GENOMIC DNA]</scope>
</reference>
<accession>A0A1R4EHH6</accession>
<dbReference type="EMBL" id="FUGD01000115">
    <property type="protein sequence ID" value="SJM37977.1"/>
    <property type="molecule type" value="Genomic_DNA"/>
</dbReference>